<comment type="function">
    <text evidence="7">Possible subunit of a heme lyase.</text>
</comment>
<keyword evidence="4 7" id="KW-0732">Signal</keyword>
<dbReference type="PANTHER" id="PTHR47870:SF1">
    <property type="entry name" value="CYTOCHROME C-TYPE BIOGENESIS PROTEIN CCMH"/>
    <property type="match status" value="1"/>
</dbReference>
<dbReference type="GO" id="GO:0017004">
    <property type="term" value="P:cytochrome complex assembly"/>
    <property type="evidence" value="ECO:0007669"/>
    <property type="project" value="UniProtKB-KW"/>
</dbReference>
<evidence type="ECO:0000256" key="4">
    <source>
        <dbReference type="ARBA" id="ARBA00022729"/>
    </source>
</evidence>
<organism evidence="9 10">
    <name type="scientific">Ramlibacter agri</name>
    <dbReference type="NCBI Taxonomy" id="2728837"/>
    <lineage>
        <taxon>Bacteria</taxon>
        <taxon>Pseudomonadati</taxon>
        <taxon>Pseudomonadota</taxon>
        <taxon>Betaproteobacteria</taxon>
        <taxon>Burkholderiales</taxon>
        <taxon>Comamonadaceae</taxon>
        <taxon>Ramlibacter</taxon>
    </lineage>
</organism>
<dbReference type="Proteomes" id="UP000541185">
    <property type="component" value="Unassembled WGS sequence"/>
</dbReference>
<keyword evidence="7" id="KW-1133">Transmembrane helix</keyword>
<dbReference type="Pfam" id="PF03918">
    <property type="entry name" value="CcmH"/>
    <property type="match status" value="1"/>
</dbReference>
<name>A0A848H8H8_9BURK</name>
<keyword evidence="7" id="KW-0472">Membrane</keyword>
<feature type="domain" description="CcmH/CycL/Ccl2/NrfF N-terminal" evidence="8">
    <location>
        <begin position="11"/>
        <end position="120"/>
    </location>
</feature>
<protein>
    <recommendedName>
        <fullName evidence="7">Cytochrome c-type biogenesis protein</fullName>
    </recommendedName>
</protein>
<dbReference type="PANTHER" id="PTHR47870">
    <property type="entry name" value="CYTOCHROME C-TYPE BIOGENESIS PROTEIN CCMH"/>
    <property type="match status" value="1"/>
</dbReference>
<evidence type="ECO:0000256" key="5">
    <source>
        <dbReference type="ARBA" id="ARBA00022748"/>
    </source>
</evidence>
<feature type="transmembrane region" description="Helical" evidence="7">
    <location>
        <begin position="96"/>
        <end position="114"/>
    </location>
</feature>
<evidence type="ECO:0000256" key="6">
    <source>
        <dbReference type="ARBA" id="ARBA00023004"/>
    </source>
</evidence>
<feature type="signal peptide" evidence="7">
    <location>
        <begin position="1"/>
        <end position="19"/>
    </location>
</feature>
<evidence type="ECO:0000313" key="10">
    <source>
        <dbReference type="Proteomes" id="UP000541185"/>
    </source>
</evidence>
<keyword evidence="10" id="KW-1185">Reference proteome</keyword>
<dbReference type="CDD" id="cd16378">
    <property type="entry name" value="CcmH_N"/>
    <property type="match status" value="1"/>
</dbReference>
<comment type="caution">
    <text evidence="9">The sequence shown here is derived from an EMBL/GenBank/DDBJ whole genome shotgun (WGS) entry which is preliminary data.</text>
</comment>
<dbReference type="InterPro" id="IPR005616">
    <property type="entry name" value="CcmH/CycL/Ccl2/NrfF_N"/>
</dbReference>
<accession>A0A848H8H8</accession>
<feature type="chain" id="PRO_5033103306" description="Cytochrome c-type biogenesis protein" evidence="7">
    <location>
        <begin position="20"/>
        <end position="121"/>
    </location>
</feature>
<dbReference type="EMBL" id="JABBFX010000001">
    <property type="protein sequence ID" value="NML45700.1"/>
    <property type="molecule type" value="Genomic_DNA"/>
</dbReference>
<keyword evidence="7" id="KW-0812">Transmembrane</keyword>
<dbReference type="Gene3D" id="1.10.8.640">
    <property type="entry name" value="Cytochrome C biogenesis protein"/>
    <property type="match status" value="1"/>
</dbReference>
<dbReference type="InterPro" id="IPR038297">
    <property type="entry name" value="CcmH/CycL/NrfF/Ccl2_sf"/>
</dbReference>
<evidence type="ECO:0000259" key="8">
    <source>
        <dbReference type="Pfam" id="PF03918"/>
    </source>
</evidence>
<keyword evidence="2 7" id="KW-0349">Heme</keyword>
<gene>
    <name evidence="9" type="ORF">HHL11_18270</name>
</gene>
<dbReference type="GO" id="GO:0005886">
    <property type="term" value="C:plasma membrane"/>
    <property type="evidence" value="ECO:0007669"/>
    <property type="project" value="TreeGrafter"/>
</dbReference>
<keyword evidence="5" id="KW-0201">Cytochrome c-type biogenesis</keyword>
<dbReference type="RefSeq" id="WP_169419774.1">
    <property type="nucleotide sequence ID" value="NZ_JABBFX010000001.1"/>
</dbReference>
<reference evidence="9 10" key="1">
    <citation type="submission" date="2020-04" db="EMBL/GenBank/DDBJ databases">
        <title>Ramlibacter sp. G-1-2-2 isolated from soil.</title>
        <authorList>
            <person name="Dahal R.H."/>
        </authorList>
    </citation>
    <scope>NUCLEOTIDE SEQUENCE [LARGE SCALE GENOMIC DNA]</scope>
    <source>
        <strain evidence="9 10">G-1-2-2</strain>
    </source>
</reference>
<evidence type="ECO:0000256" key="7">
    <source>
        <dbReference type="RuleBase" id="RU364112"/>
    </source>
</evidence>
<dbReference type="AlphaFoldDB" id="A0A848H8H8"/>
<dbReference type="FunFam" id="1.10.8.640:FF:000001">
    <property type="entry name" value="Cytochrome c-type biogenesis protein"/>
    <property type="match status" value="1"/>
</dbReference>
<keyword evidence="3 7" id="KW-0479">Metal-binding</keyword>
<comment type="similarity">
    <text evidence="1 7">Belongs to the CcmH/CycL/Ccl2/NrfF family.</text>
</comment>
<sequence>MPERVLALLLLAACCAAGAADADLDAHVLRLAAQLRCVVCQNQTLADSQADLAVDLRRQIGEQLRAGASDAAVKDWLVRRYGDFVLYEPPLQPRTWLLWFGPAILLVAVVAVLVRNRRQQA</sequence>
<dbReference type="InterPro" id="IPR051263">
    <property type="entry name" value="C-type_cytochrome_biogenesis"/>
</dbReference>
<evidence type="ECO:0000256" key="1">
    <source>
        <dbReference type="ARBA" id="ARBA00010342"/>
    </source>
</evidence>
<keyword evidence="6 7" id="KW-0408">Iron</keyword>
<proteinExistence type="inferred from homology"/>
<dbReference type="GO" id="GO:0046872">
    <property type="term" value="F:metal ion binding"/>
    <property type="evidence" value="ECO:0007669"/>
    <property type="project" value="UniProtKB-KW"/>
</dbReference>
<evidence type="ECO:0000313" key="9">
    <source>
        <dbReference type="EMBL" id="NML45700.1"/>
    </source>
</evidence>
<evidence type="ECO:0000256" key="3">
    <source>
        <dbReference type="ARBA" id="ARBA00022723"/>
    </source>
</evidence>
<evidence type="ECO:0000256" key="2">
    <source>
        <dbReference type="ARBA" id="ARBA00022617"/>
    </source>
</evidence>